<keyword evidence="3" id="KW-1185">Reference proteome</keyword>
<gene>
    <name evidence="2" type="ORF">J1605_004048</name>
</gene>
<feature type="compositionally biased region" description="Low complexity" evidence="1">
    <location>
        <begin position="109"/>
        <end position="119"/>
    </location>
</feature>
<name>A0AB34HKZ7_ESCRO</name>
<comment type="caution">
    <text evidence="2">The sequence shown here is derived from an EMBL/GenBank/DDBJ whole genome shotgun (WGS) entry which is preliminary data.</text>
</comment>
<evidence type="ECO:0000313" key="2">
    <source>
        <dbReference type="EMBL" id="KAJ8792863.1"/>
    </source>
</evidence>
<dbReference type="Proteomes" id="UP001159641">
    <property type="component" value="Unassembled WGS sequence"/>
</dbReference>
<organism evidence="2 3">
    <name type="scientific">Eschrichtius robustus</name>
    <name type="common">California gray whale</name>
    <name type="synonym">Eschrichtius gibbosus</name>
    <dbReference type="NCBI Taxonomy" id="9764"/>
    <lineage>
        <taxon>Eukaryota</taxon>
        <taxon>Metazoa</taxon>
        <taxon>Chordata</taxon>
        <taxon>Craniata</taxon>
        <taxon>Vertebrata</taxon>
        <taxon>Euteleostomi</taxon>
        <taxon>Mammalia</taxon>
        <taxon>Eutheria</taxon>
        <taxon>Laurasiatheria</taxon>
        <taxon>Artiodactyla</taxon>
        <taxon>Whippomorpha</taxon>
        <taxon>Cetacea</taxon>
        <taxon>Mysticeti</taxon>
        <taxon>Eschrichtiidae</taxon>
        <taxon>Eschrichtius</taxon>
    </lineage>
</organism>
<feature type="compositionally biased region" description="Polar residues" evidence="1">
    <location>
        <begin position="169"/>
        <end position="180"/>
    </location>
</feature>
<sequence length="217" mass="22089">MSYPQTPFKTPQPGPTPGGGELPAERRASEPENASGAAVPRRHPQLALSLACGQRAWAPARGVGGGGTTRRPTPTPTPRLGCLERARLAPRRSPLGGALVLPDRGRARGGAAEGTAVRTPPASLLPLPACPPAGVLLTGEGRSLSTRNIPECCVAVKPVSPEKTETRARSSASVGNQCSTSATGCLRTTAAQVQSLCSSTLEVPTKHPSAGSSPPCT</sequence>
<accession>A0AB34HKZ7</accession>
<feature type="region of interest" description="Disordered" evidence="1">
    <location>
        <begin position="160"/>
        <end position="180"/>
    </location>
</feature>
<evidence type="ECO:0000313" key="3">
    <source>
        <dbReference type="Proteomes" id="UP001159641"/>
    </source>
</evidence>
<proteinExistence type="predicted"/>
<dbReference type="EMBL" id="JAIQCJ010001065">
    <property type="protein sequence ID" value="KAJ8792863.1"/>
    <property type="molecule type" value="Genomic_DNA"/>
</dbReference>
<reference evidence="2 3" key="1">
    <citation type="submission" date="2022-11" db="EMBL/GenBank/DDBJ databases">
        <title>Whole genome sequence of Eschrichtius robustus ER-17-0199.</title>
        <authorList>
            <person name="Bruniche-Olsen A."/>
            <person name="Black A.N."/>
            <person name="Fields C.J."/>
            <person name="Walden K."/>
            <person name="Dewoody J.A."/>
        </authorList>
    </citation>
    <scope>NUCLEOTIDE SEQUENCE [LARGE SCALE GENOMIC DNA]</scope>
    <source>
        <strain evidence="2">ER-17-0199</strain>
        <tissue evidence="2">Blubber</tissue>
    </source>
</reference>
<evidence type="ECO:0000256" key="1">
    <source>
        <dbReference type="SAM" id="MobiDB-lite"/>
    </source>
</evidence>
<dbReference type="AlphaFoldDB" id="A0AB34HKZ7"/>
<feature type="region of interest" description="Disordered" evidence="1">
    <location>
        <begin position="58"/>
        <end position="119"/>
    </location>
</feature>
<feature type="region of interest" description="Disordered" evidence="1">
    <location>
        <begin position="198"/>
        <end position="217"/>
    </location>
</feature>
<protein>
    <submittedName>
        <fullName evidence="2">Uncharacterized protein</fullName>
    </submittedName>
</protein>
<feature type="region of interest" description="Disordered" evidence="1">
    <location>
        <begin position="1"/>
        <end position="46"/>
    </location>
</feature>